<dbReference type="GO" id="GO:0006865">
    <property type="term" value="P:amino acid transport"/>
    <property type="evidence" value="ECO:0007669"/>
    <property type="project" value="UniProtKB-KW"/>
</dbReference>
<evidence type="ECO:0000256" key="8">
    <source>
        <dbReference type="RuleBase" id="RU361113"/>
    </source>
</evidence>
<dbReference type="RefSeq" id="XP_024662479.1">
    <property type="nucleotide sequence ID" value="XM_024806711.1"/>
</dbReference>
<dbReference type="OrthoDB" id="5965864at2759"/>
<feature type="transmembrane region" description="Helical" evidence="8">
    <location>
        <begin position="96"/>
        <end position="115"/>
    </location>
</feature>
<evidence type="ECO:0000256" key="7">
    <source>
        <dbReference type="ARBA" id="ARBA00023136"/>
    </source>
</evidence>
<comment type="similarity">
    <text evidence="2 8">Belongs to the battenin family.</text>
</comment>
<gene>
    <name evidence="9" type="ORF">B9G98_00153</name>
</gene>
<dbReference type="GeneID" id="36513902"/>
<keyword evidence="10" id="KW-1185">Reference proteome</keyword>
<dbReference type="GO" id="GO:0005774">
    <property type="term" value="C:vacuolar membrane"/>
    <property type="evidence" value="ECO:0007669"/>
    <property type="project" value="UniProtKB-SubCell"/>
</dbReference>
<feature type="transmembrane region" description="Helical" evidence="8">
    <location>
        <begin position="121"/>
        <end position="142"/>
    </location>
</feature>
<evidence type="ECO:0000256" key="2">
    <source>
        <dbReference type="ARBA" id="ARBA00007467"/>
    </source>
</evidence>
<organism evidence="9 10">
    <name type="scientific">Wickerhamiella sorbophila</name>
    <dbReference type="NCBI Taxonomy" id="45607"/>
    <lineage>
        <taxon>Eukaryota</taxon>
        <taxon>Fungi</taxon>
        <taxon>Dikarya</taxon>
        <taxon>Ascomycota</taxon>
        <taxon>Saccharomycotina</taxon>
        <taxon>Dipodascomycetes</taxon>
        <taxon>Dipodascales</taxon>
        <taxon>Trichomonascaceae</taxon>
        <taxon>Wickerhamiella</taxon>
    </lineage>
</organism>
<evidence type="ECO:0000313" key="9">
    <source>
        <dbReference type="EMBL" id="PRT52533.1"/>
    </source>
</evidence>
<accession>A0A2T0FBZ6</accession>
<feature type="transmembrane region" description="Helical" evidence="8">
    <location>
        <begin position="39"/>
        <end position="58"/>
    </location>
</feature>
<evidence type="ECO:0000256" key="5">
    <source>
        <dbReference type="ARBA" id="ARBA00022970"/>
    </source>
</evidence>
<feature type="transmembrane region" description="Helical" evidence="8">
    <location>
        <begin position="70"/>
        <end position="89"/>
    </location>
</feature>
<dbReference type="GO" id="GO:0012505">
    <property type="term" value="C:endomembrane system"/>
    <property type="evidence" value="ECO:0007669"/>
    <property type="project" value="UniProtKB-SubCell"/>
</dbReference>
<comment type="subcellular location">
    <subcellularLocation>
        <location evidence="1">Endomembrane system</location>
        <topology evidence="1">Multi-pass membrane protein</topology>
    </subcellularLocation>
    <subcellularLocation>
        <location evidence="8">Vacuole membrane</location>
        <topology evidence="8">Multi-pass membrane protein</topology>
    </subcellularLocation>
</comment>
<dbReference type="PIRSF" id="PIRSF015974">
    <property type="entry name" value="CLN3_BTN1"/>
    <property type="match status" value="1"/>
</dbReference>
<feature type="transmembrane region" description="Helical" evidence="8">
    <location>
        <begin position="182"/>
        <end position="202"/>
    </location>
</feature>
<keyword evidence="4 8" id="KW-0812">Transmembrane</keyword>
<dbReference type="Pfam" id="PF02487">
    <property type="entry name" value="CLN3"/>
    <property type="match status" value="2"/>
</dbReference>
<keyword evidence="8" id="KW-0926">Vacuole</keyword>
<proteinExistence type="inferred from homology"/>
<dbReference type="InterPro" id="IPR003492">
    <property type="entry name" value="Battenin_disease_Cln3"/>
</dbReference>
<reference evidence="9 10" key="1">
    <citation type="submission" date="2017-04" db="EMBL/GenBank/DDBJ databases">
        <title>Genome sequencing of [Candida] sorbophila.</title>
        <authorList>
            <person name="Ahn J.O."/>
        </authorList>
    </citation>
    <scope>NUCLEOTIDE SEQUENCE [LARGE SCALE GENOMIC DNA]</scope>
    <source>
        <strain evidence="9 10">DS02</strain>
    </source>
</reference>
<dbReference type="PANTHER" id="PTHR10981">
    <property type="entry name" value="BATTENIN"/>
    <property type="match status" value="1"/>
</dbReference>
<feature type="transmembrane region" description="Helical" evidence="8">
    <location>
        <begin position="325"/>
        <end position="348"/>
    </location>
</feature>
<dbReference type="STRING" id="45607.A0A2T0FBZ6"/>
<dbReference type="SUPFAM" id="SSF103473">
    <property type="entry name" value="MFS general substrate transporter"/>
    <property type="match status" value="1"/>
</dbReference>
<protein>
    <recommendedName>
        <fullName evidence="8">Protein BTN</fullName>
    </recommendedName>
</protein>
<evidence type="ECO:0000256" key="1">
    <source>
        <dbReference type="ARBA" id="ARBA00004127"/>
    </source>
</evidence>
<keyword evidence="7 8" id="KW-0472">Membrane</keyword>
<dbReference type="InterPro" id="IPR018460">
    <property type="entry name" value="Battenin_disease_Cln3_subgr"/>
</dbReference>
<evidence type="ECO:0000256" key="4">
    <source>
        <dbReference type="ARBA" id="ARBA00022692"/>
    </source>
</evidence>
<sequence>MPRLPWLMHRFNAPQPPSTGSYVSMALSRGSNLRVASSFWGFGLLNNVLYVVILSAAIDLVGATTPKGVVLLADVLPALIAKVSAPFYIHRVPYPLRIFCLVGLSFVGMQLVAAGNSFLPIITGICLASLSSGFGEITFLALTHFYDRNAVHGFSSGTGAAGLVGSFLFMLATTVLHVSTRWTLILFSISPFAFLLVFFKLLPPRDYVPVDVDLNSDSEPQIKTIDRIKPLVRPFIIPLMLVYIGEYVINQGISPTLLFDLNDMPFAAYRDAYVTYSTLYQVGVFISRSSAPWVRIHQLYLPAALQLLNVGICILQSMFMVFPSIYILFILMVYEGLLGGAAYVNTYMQVTETVPAKEREFAMATVGMSDSAGITLAGLLSLWLEPALCHYQMRHDRPWCQLT</sequence>
<name>A0A2T0FBZ6_9ASCO</name>
<keyword evidence="6 8" id="KW-1133">Transmembrane helix</keyword>
<comment type="caution">
    <text evidence="9">The sequence shown here is derived from an EMBL/GenBank/DDBJ whole genome shotgun (WGS) entry which is preliminary data.</text>
</comment>
<dbReference type="InterPro" id="IPR036259">
    <property type="entry name" value="MFS_trans_sf"/>
</dbReference>
<keyword evidence="3" id="KW-0813">Transport</keyword>
<feature type="transmembrane region" description="Helical" evidence="8">
    <location>
        <begin position="231"/>
        <end position="249"/>
    </location>
</feature>
<evidence type="ECO:0000313" key="10">
    <source>
        <dbReference type="Proteomes" id="UP000238350"/>
    </source>
</evidence>
<dbReference type="PRINTS" id="PR01315">
    <property type="entry name" value="BATTENIN"/>
</dbReference>
<dbReference type="EMBL" id="NDIQ01000001">
    <property type="protein sequence ID" value="PRT52533.1"/>
    <property type="molecule type" value="Genomic_DNA"/>
</dbReference>
<dbReference type="AlphaFoldDB" id="A0A2T0FBZ6"/>
<feature type="transmembrane region" description="Helical" evidence="8">
    <location>
        <begin position="299"/>
        <end position="319"/>
    </location>
</feature>
<evidence type="ECO:0000256" key="3">
    <source>
        <dbReference type="ARBA" id="ARBA00022448"/>
    </source>
</evidence>
<dbReference type="Proteomes" id="UP000238350">
    <property type="component" value="Unassembled WGS sequence"/>
</dbReference>
<keyword evidence="5" id="KW-0029">Amino-acid transport</keyword>
<feature type="transmembrane region" description="Helical" evidence="8">
    <location>
        <begin position="154"/>
        <end position="176"/>
    </location>
</feature>
<feature type="transmembrane region" description="Helical" evidence="8">
    <location>
        <begin position="269"/>
        <end position="287"/>
    </location>
</feature>
<evidence type="ECO:0000256" key="6">
    <source>
        <dbReference type="ARBA" id="ARBA00022989"/>
    </source>
</evidence>
<dbReference type="GO" id="GO:0051453">
    <property type="term" value="P:regulation of intracellular pH"/>
    <property type="evidence" value="ECO:0007669"/>
    <property type="project" value="TreeGrafter"/>
</dbReference>
<dbReference type="Gene3D" id="1.20.1250.20">
    <property type="entry name" value="MFS general substrate transporter like domains"/>
    <property type="match status" value="1"/>
</dbReference>
<dbReference type="PANTHER" id="PTHR10981:SF0">
    <property type="entry name" value="BATTENIN"/>
    <property type="match status" value="1"/>
</dbReference>